<keyword evidence="2" id="KW-1185">Reference proteome</keyword>
<dbReference type="EMBL" id="JAUTXU010000185">
    <property type="protein sequence ID" value="KAK3700462.1"/>
    <property type="molecule type" value="Genomic_DNA"/>
</dbReference>
<protein>
    <submittedName>
        <fullName evidence="1">Uncharacterized protein</fullName>
    </submittedName>
</protein>
<sequence length="89" mass="10051">MPVITIGTRRRTMIVRIPFTSMNRRTRRTFSRRSIADGDPNTITTSTTSTTIPHHIGTITTPLHIGTSIIPLDVITTTTMFLLRRHLAH</sequence>
<evidence type="ECO:0000313" key="2">
    <source>
        <dbReference type="Proteomes" id="UP001281147"/>
    </source>
</evidence>
<dbReference type="Proteomes" id="UP001281147">
    <property type="component" value="Unassembled WGS sequence"/>
</dbReference>
<organism evidence="1 2">
    <name type="scientific">Vermiconidia calcicola</name>
    <dbReference type="NCBI Taxonomy" id="1690605"/>
    <lineage>
        <taxon>Eukaryota</taxon>
        <taxon>Fungi</taxon>
        <taxon>Dikarya</taxon>
        <taxon>Ascomycota</taxon>
        <taxon>Pezizomycotina</taxon>
        <taxon>Dothideomycetes</taxon>
        <taxon>Dothideomycetidae</taxon>
        <taxon>Mycosphaerellales</taxon>
        <taxon>Extremaceae</taxon>
        <taxon>Vermiconidia</taxon>
    </lineage>
</organism>
<proteinExistence type="predicted"/>
<name>A0ACC3MPA3_9PEZI</name>
<gene>
    <name evidence="1" type="ORF">LTR37_015966</name>
</gene>
<reference evidence="1" key="1">
    <citation type="submission" date="2023-07" db="EMBL/GenBank/DDBJ databases">
        <title>Black Yeasts Isolated from many extreme environments.</title>
        <authorList>
            <person name="Coleine C."/>
            <person name="Stajich J.E."/>
            <person name="Selbmann L."/>
        </authorList>
    </citation>
    <scope>NUCLEOTIDE SEQUENCE</scope>
    <source>
        <strain evidence="1">CCFEE 5714</strain>
    </source>
</reference>
<comment type="caution">
    <text evidence="1">The sequence shown here is derived from an EMBL/GenBank/DDBJ whole genome shotgun (WGS) entry which is preliminary data.</text>
</comment>
<accession>A0ACC3MPA3</accession>
<evidence type="ECO:0000313" key="1">
    <source>
        <dbReference type="EMBL" id="KAK3700462.1"/>
    </source>
</evidence>